<evidence type="ECO:0000313" key="3">
    <source>
        <dbReference type="EMBL" id="KAK2184103.1"/>
    </source>
</evidence>
<accession>A0AAD9NX48</accession>
<evidence type="ECO:0000313" key="4">
    <source>
        <dbReference type="Proteomes" id="UP001209878"/>
    </source>
</evidence>
<gene>
    <name evidence="3" type="ORF">NP493_283g06005</name>
</gene>
<feature type="region of interest" description="Disordered" evidence="2">
    <location>
        <begin position="595"/>
        <end position="652"/>
    </location>
</feature>
<dbReference type="PANTHER" id="PTHR34251">
    <property type="entry name" value="LEUCINE-, GLUTAMATE- AND LYSINE-RICH PROTEIN 1"/>
    <property type="match status" value="1"/>
</dbReference>
<evidence type="ECO:0000256" key="1">
    <source>
        <dbReference type="SAM" id="Coils"/>
    </source>
</evidence>
<name>A0AAD9NX48_RIDPI</name>
<evidence type="ECO:0000256" key="2">
    <source>
        <dbReference type="SAM" id="MobiDB-lite"/>
    </source>
</evidence>
<feature type="region of interest" description="Disordered" evidence="2">
    <location>
        <begin position="194"/>
        <end position="214"/>
    </location>
</feature>
<feature type="coiled-coil region" evidence="1">
    <location>
        <begin position="410"/>
        <end position="567"/>
    </location>
</feature>
<keyword evidence="4" id="KW-1185">Reference proteome</keyword>
<dbReference type="AlphaFoldDB" id="A0AAD9NX48"/>
<feature type="region of interest" description="Disordered" evidence="2">
    <location>
        <begin position="668"/>
        <end position="712"/>
    </location>
</feature>
<feature type="compositionally biased region" description="Polar residues" evidence="2">
    <location>
        <begin position="628"/>
        <end position="652"/>
    </location>
</feature>
<organism evidence="3 4">
    <name type="scientific">Ridgeia piscesae</name>
    <name type="common">Tubeworm</name>
    <dbReference type="NCBI Taxonomy" id="27915"/>
    <lineage>
        <taxon>Eukaryota</taxon>
        <taxon>Metazoa</taxon>
        <taxon>Spiralia</taxon>
        <taxon>Lophotrochozoa</taxon>
        <taxon>Annelida</taxon>
        <taxon>Polychaeta</taxon>
        <taxon>Sedentaria</taxon>
        <taxon>Canalipalpata</taxon>
        <taxon>Sabellida</taxon>
        <taxon>Siboglinidae</taxon>
        <taxon>Ridgeia</taxon>
    </lineage>
</organism>
<feature type="compositionally biased region" description="Basic and acidic residues" evidence="2">
    <location>
        <begin position="675"/>
        <end position="686"/>
    </location>
</feature>
<comment type="caution">
    <text evidence="3">The sequence shown here is derived from an EMBL/GenBank/DDBJ whole genome shotgun (WGS) entry which is preliminary data.</text>
</comment>
<protein>
    <recommendedName>
        <fullName evidence="5">Leucine-, glutamate- and lysine-rich protein 1</fullName>
    </recommendedName>
</protein>
<sequence length="712" mass="81167">MGDDAESLKHHHPQYPLPEEIRKMARDETVCKYCGVSYLIHNEIKALEEKLKDKERQLAYYEGTEAREAKLTEELRQLRDAMEKCDLNLTAKDTVITALQGDLKAKDEILQNVKNQLEKSNKQLAEAMQQVATFRTKDVSLCERLAAALADLIQQKNALKSLQILVQDKDRLLKDECDKINTFVKSAGERLTKEKQKADSRTAELEADNKSLQEKQTELRQELVGKEKQINELKDANTMSSKLAEGKTQLESDKRELLGRMNEVADRNNVLKLENDALQQTVRKQTSELEQSRLLQLKVQQAAEQVVAKLKQELALCQMDLSSQREKVEKLESAYEDRERLKEEVERMSSFNALRSDEVSEALHQAQSDLEALKSEREMMITAHQNQIEQLRESFKRRVADVDKWPEKMEEVCRKEREKHAQEMSSLEENLNEGFTSEMQIQKQKYDELVEKYRGQMREAENKLKLSLREKHHAEMNALHQQMAASKGRFQEAEDSLRQEVASLKKIITDLERKLASVDMDGGGRVEQLTGQLHELNMQLSQLKELNSQLEAQHSTAVEEIAFLQETVRRECEERFELTEALSDVKQELLGFKRLPGGHGNVPRRNNSLPDVVGDEKQLRTLSRRGSPLTTVGSSRPSGHTSARSVGSARSSLATRPEELVLFRKAKQSRVPDVASKERGAGEGKGLKGGSISESRRRIAHAVARRASDQTL</sequence>
<feature type="coiled-coil region" evidence="1">
    <location>
        <begin position="44"/>
        <end position="162"/>
    </location>
</feature>
<proteinExistence type="predicted"/>
<dbReference type="PANTHER" id="PTHR34251:SF1">
    <property type="entry name" value="LEUCINE, GLUTAMATE AND LYSINE RICH 1"/>
    <property type="match status" value="1"/>
</dbReference>
<keyword evidence="1" id="KW-0175">Coiled coil</keyword>
<dbReference type="Proteomes" id="UP001209878">
    <property type="component" value="Unassembled WGS sequence"/>
</dbReference>
<dbReference type="EMBL" id="JAODUO010000283">
    <property type="protein sequence ID" value="KAK2184103.1"/>
    <property type="molecule type" value="Genomic_DNA"/>
</dbReference>
<evidence type="ECO:0008006" key="5">
    <source>
        <dbReference type="Google" id="ProtNLM"/>
    </source>
</evidence>
<reference evidence="3" key="1">
    <citation type="journal article" date="2023" name="Mol. Biol. Evol.">
        <title>Third-Generation Sequencing Reveals the Adaptive Role of the Epigenome in Three Deep-Sea Polychaetes.</title>
        <authorList>
            <person name="Perez M."/>
            <person name="Aroh O."/>
            <person name="Sun Y."/>
            <person name="Lan Y."/>
            <person name="Juniper S.K."/>
            <person name="Young C.R."/>
            <person name="Angers B."/>
            <person name="Qian P.Y."/>
        </authorList>
    </citation>
    <scope>NUCLEOTIDE SEQUENCE</scope>
    <source>
        <strain evidence="3">R07B-5</strain>
    </source>
</reference>
<dbReference type="InterPro" id="IPR038799">
    <property type="entry name" value="LEKR1"/>
</dbReference>